<keyword evidence="1" id="KW-0732">Signal</keyword>
<dbReference type="PROSITE" id="PS51127">
    <property type="entry name" value="BIG1"/>
    <property type="match status" value="1"/>
</dbReference>
<keyword evidence="4" id="KW-1185">Reference proteome</keyword>
<dbReference type="PROSITE" id="PS51318">
    <property type="entry name" value="TAT"/>
    <property type="match status" value="1"/>
</dbReference>
<organism evidence="3 4">
    <name type="scientific">Pseudonocardia sulfidoxydans NBRC 16205</name>
    <dbReference type="NCBI Taxonomy" id="1223511"/>
    <lineage>
        <taxon>Bacteria</taxon>
        <taxon>Bacillati</taxon>
        <taxon>Actinomycetota</taxon>
        <taxon>Actinomycetes</taxon>
        <taxon>Pseudonocardiales</taxon>
        <taxon>Pseudonocardiaceae</taxon>
        <taxon>Pseudonocardia</taxon>
    </lineage>
</organism>
<feature type="domain" description="Big-1" evidence="2">
    <location>
        <begin position="253"/>
        <end position="347"/>
    </location>
</feature>
<name>A0A511DL82_9PSEU</name>
<dbReference type="AlphaFoldDB" id="A0A511DL82"/>
<dbReference type="OrthoDB" id="3575799at2"/>
<sequence length="481" mass="49225">MRHRTPTAPSPDGLSRRRHNRLRRTGFLAGLTAAALVAGMATVTGTAAAATPTRVSDADIAASCGVAGKFCHEGDARVVDDPGANEGNGYLRLNTPNGEKAYVFNRDFYGKPLSSLTDLTYETYIEQPGTANAQQAPSFNIEVTTAQGFTTLVWEPVYSGTPVTTGQWQTWSVSTAKGWWASKDVTSTDTLNKYGFTTYTATFADVKAALGTATIGQIGINQGSGAPGLRARVDRFGLNGTIYDFDNPVVPTTIVATAGDGQTAQTGKPFATALATKVTGAGNLAAPDRTVTYTVTSGSASFPGGKTATATTGADGVATAPTLTAGTDAGPVTVTATTGTLAPVTFTETVAAPPATGRNRADIAVTLTVPTTVTRNGTVQAVVTVRNNGPFDAAGVTAALTMPDALTVVAAPGGIAPPKGHNVAYLIPSITASTQVVYTVTLKADARTTGPQTLRAAAIPTRVPDPNLLDNAAVSTVTIKK</sequence>
<evidence type="ECO:0000313" key="3">
    <source>
        <dbReference type="EMBL" id="GEL25571.1"/>
    </source>
</evidence>
<evidence type="ECO:0000259" key="2">
    <source>
        <dbReference type="PROSITE" id="PS51127"/>
    </source>
</evidence>
<feature type="signal peptide" evidence="1">
    <location>
        <begin position="1"/>
        <end position="49"/>
    </location>
</feature>
<feature type="chain" id="PRO_5022023049" description="Big-1 domain-containing protein" evidence="1">
    <location>
        <begin position="50"/>
        <end position="481"/>
    </location>
</feature>
<gene>
    <name evidence="3" type="ORF">PSU4_45250</name>
</gene>
<accession>A0A511DL82</accession>
<dbReference type="EMBL" id="BJVJ01000057">
    <property type="protein sequence ID" value="GEL25571.1"/>
    <property type="molecule type" value="Genomic_DNA"/>
</dbReference>
<evidence type="ECO:0000313" key="4">
    <source>
        <dbReference type="Proteomes" id="UP000321685"/>
    </source>
</evidence>
<dbReference type="Proteomes" id="UP000321685">
    <property type="component" value="Unassembled WGS sequence"/>
</dbReference>
<dbReference type="RefSeq" id="WP_147112015.1">
    <property type="nucleotide sequence ID" value="NZ_BJVJ01000057.1"/>
</dbReference>
<evidence type="ECO:0000256" key="1">
    <source>
        <dbReference type="SAM" id="SignalP"/>
    </source>
</evidence>
<dbReference type="Gene3D" id="2.60.40.10">
    <property type="entry name" value="Immunoglobulins"/>
    <property type="match status" value="1"/>
</dbReference>
<dbReference type="InterPro" id="IPR013783">
    <property type="entry name" value="Ig-like_fold"/>
</dbReference>
<comment type="caution">
    <text evidence="3">The sequence shown here is derived from an EMBL/GenBank/DDBJ whole genome shotgun (WGS) entry which is preliminary data.</text>
</comment>
<proteinExistence type="predicted"/>
<dbReference type="InterPro" id="IPR003344">
    <property type="entry name" value="Big_1_dom"/>
</dbReference>
<protein>
    <recommendedName>
        <fullName evidence="2">Big-1 domain-containing protein</fullName>
    </recommendedName>
</protein>
<dbReference type="InterPro" id="IPR001434">
    <property type="entry name" value="OmcB-like_DUF11"/>
</dbReference>
<reference evidence="3 4" key="1">
    <citation type="submission" date="2019-07" db="EMBL/GenBank/DDBJ databases">
        <title>Whole genome shotgun sequence of Pseudonocardia sulfidoxydans NBRC 16205.</title>
        <authorList>
            <person name="Hosoyama A."/>
            <person name="Uohara A."/>
            <person name="Ohji S."/>
            <person name="Ichikawa N."/>
        </authorList>
    </citation>
    <scope>NUCLEOTIDE SEQUENCE [LARGE SCALE GENOMIC DNA]</scope>
    <source>
        <strain evidence="3 4">NBRC 16205</strain>
    </source>
</reference>
<dbReference type="GO" id="GO:0005975">
    <property type="term" value="P:carbohydrate metabolic process"/>
    <property type="evidence" value="ECO:0007669"/>
    <property type="project" value="UniProtKB-ARBA"/>
</dbReference>
<dbReference type="InterPro" id="IPR006311">
    <property type="entry name" value="TAT_signal"/>
</dbReference>
<dbReference type="Pfam" id="PF01345">
    <property type="entry name" value="DUF11"/>
    <property type="match status" value="1"/>
</dbReference>